<name>A0A0F8W5K2_9EURO</name>
<gene>
    <name evidence="2" type="ORF">AOCH_003584</name>
</gene>
<sequence length="674" mass="76107">MPRARRVIDYFKRPDFVVTAKEHHSPQQVEDPASASPLPEPSLSPSSFPSQAASPETPDGPASQLKRSLLLSTEEITETASRTQESSQSTDTASTLNLSQRVIKNGKEVVISSDGDDTDSIGSIEDPEDMLARFLPPKPPLVRGDQMDHETERMSLRSGRSANKKNPWSISQAAASVPMYKNTLDNLVTQAVDDNETEAGIAKLRAMLDRDLSSDWSSTNRNKQLHEGILATALEDDVDDGPEFQRLLDAVRRTEAFDLGKSWSFFDFERPIPPPPEFPRDSVLPLTYLGTLREPESRERAFHSGVVDFASSRNMLPDELITWIFYSIPTESRDNLRHAYCRALKHTAPERLESLIRPKDIKTIFEQIGASSKALTISEPIIPDSHTKSDPLHGQFQHHTALIFILDFLRDTITHFSNNTREYVLNILFRLTLDASLTRNSIICSELERTIAAVLESINRGNANEFIDRICLAAHTTLKDAELQARLLEHMAPTNDWIASLRRRLGMIFLTNDPLATVGSADRIYEVRRVVNILKDNRFDMKRHKRNRHTECDYGELGAIITFLNIVIDSGWSAASFPDRGTEKEFDREIDMLADRIKKIFTAIEDSGASHLKRTLAKEALESLHYRILYSVRSRPPPQKALFGELGSPRKKHNLLKYVKKNDKTVTFKNETVS</sequence>
<dbReference type="AlphaFoldDB" id="A0A0F8W5K2"/>
<evidence type="ECO:0000256" key="1">
    <source>
        <dbReference type="SAM" id="MobiDB-lite"/>
    </source>
</evidence>
<dbReference type="OrthoDB" id="5350396at2759"/>
<dbReference type="EMBL" id="JYKN01003290">
    <property type="protein sequence ID" value="KKK13155.1"/>
    <property type="molecule type" value="Genomic_DNA"/>
</dbReference>
<organism evidence="2 3">
    <name type="scientific">Aspergillus ochraceoroseus</name>
    <dbReference type="NCBI Taxonomy" id="138278"/>
    <lineage>
        <taxon>Eukaryota</taxon>
        <taxon>Fungi</taxon>
        <taxon>Dikarya</taxon>
        <taxon>Ascomycota</taxon>
        <taxon>Pezizomycotina</taxon>
        <taxon>Eurotiomycetes</taxon>
        <taxon>Eurotiomycetidae</taxon>
        <taxon>Eurotiales</taxon>
        <taxon>Aspergillaceae</taxon>
        <taxon>Aspergillus</taxon>
        <taxon>Aspergillus subgen. Nidulantes</taxon>
    </lineage>
</organism>
<protein>
    <submittedName>
        <fullName evidence="2">Uncharacterized protein</fullName>
    </submittedName>
</protein>
<dbReference type="VEuPathDB" id="FungiDB:P175DRAFT_0534723"/>
<feature type="compositionally biased region" description="Polar residues" evidence="1">
    <location>
        <begin position="78"/>
        <end position="99"/>
    </location>
</feature>
<evidence type="ECO:0000313" key="2">
    <source>
        <dbReference type="EMBL" id="KKK13155.1"/>
    </source>
</evidence>
<feature type="region of interest" description="Disordered" evidence="1">
    <location>
        <begin position="19"/>
        <end position="99"/>
    </location>
</feature>
<evidence type="ECO:0000313" key="3">
    <source>
        <dbReference type="Proteomes" id="UP000034947"/>
    </source>
</evidence>
<dbReference type="Proteomes" id="UP000034947">
    <property type="component" value="Unassembled WGS sequence"/>
</dbReference>
<feature type="compositionally biased region" description="Low complexity" evidence="1">
    <location>
        <begin position="32"/>
        <end position="56"/>
    </location>
</feature>
<proteinExistence type="predicted"/>
<accession>A0A0F8W5K2</accession>
<comment type="caution">
    <text evidence="2">The sequence shown here is derived from an EMBL/GenBank/DDBJ whole genome shotgun (WGS) entry which is preliminary data.</text>
</comment>
<keyword evidence="3" id="KW-1185">Reference proteome</keyword>
<reference evidence="2 3" key="1">
    <citation type="submission" date="2015-02" db="EMBL/GenBank/DDBJ databases">
        <title>Draft Genome Sequences of Two Closely-Related Aflatoxigenic Aspergillus Species Obtained from the Cote d'Ivoire.</title>
        <authorList>
            <person name="Moore G.G."/>
            <person name="Beltz S.B."/>
            <person name="Mack B.M."/>
        </authorList>
    </citation>
    <scope>NUCLEOTIDE SEQUENCE [LARGE SCALE GENOMIC DNA]</scope>
    <source>
        <strain evidence="2 3">SRRC1432</strain>
    </source>
</reference>